<dbReference type="Gene3D" id="1.10.10.1100">
    <property type="entry name" value="BFD-like [2Fe-2S]-binding domain"/>
    <property type="match status" value="1"/>
</dbReference>
<keyword evidence="3" id="KW-1185">Reference proteome</keyword>
<evidence type="ECO:0000313" key="3">
    <source>
        <dbReference type="Proteomes" id="UP001597102"/>
    </source>
</evidence>
<dbReference type="InterPro" id="IPR041854">
    <property type="entry name" value="BFD-like_2Fe2S-bd_dom_sf"/>
</dbReference>
<dbReference type="Proteomes" id="UP001597102">
    <property type="component" value="Unassembled WGS sequence"/>
</dbReference>
<dbReference type="Pfam" id="PF04324">
    <property type="entry name" value="Fer2_BFD"/>
    <property type="match status" value="1"/>
</dbReference>
<feature type="domain" description="BFD-like [2Fe-2S]-binding" evidence="1">
    <location>
        <begin position="2"/>
        <end position="56"/>
    </location>
</feature>
<protein>
    <submittedName>
        <fullName evidence="2">Bacterioferritin-associated ferredoxin</fullName>
    </submittedName>
</protein>
<proteinExistence type="predicted"/>
<comment type="caution">
    <text evidence="2">The sequence shown here is derived from an EMBL/GenBank/DDBJ whole genome shotgun (WGS) entry which is preliminary data.</text>
</comment>
<evidence type="ECO:0000313" key="2">
    <source>
        <dbReference type="EMBL" id="MFD0986060.1"/>
    </source>
</evidence>
<evidence type="ECO:0000259" key="1">
    <source>
        <dbReference type="Pfam" id="PF04324"/>
    </source>
</evidence>
<dbReference type="EMBL" id="JBHTJO010000001">
    <property type="protein sequence ID" value="MFD0986060.1"/>
    <property type="molecule type" value="Genomic_DNA"/>
</dbReference>
<organism evidence="2 3">
    <name type="scientific">Methyloligella solikamskensis</name>
    <dbReference type="NCBI Taxonomy" id="1177756"/>
    <lineage>
        <taxon>Bacteria</taxon>
        <taxon>Pseudomonadati</taxon>
        <taxon>Pseudomonadota</taxon>
        <taxon>Alphaproteobacteria</taxon>
        <taxon>Hyphomicrobiales</taxon>
        <taxon>Hyphomicrobiaceae</taxon>
        <taxon>Methyloligella</taxon>
    </lineage>
</organism>
<accession>A0ABW3J858</accession>
<reference evidence="3" key="1">
    <citation type="journal article" date="2019" name="Int. J. Syst. Evol. Microbiol.">
        <title>The Global Catalogue of Microorganisms (GCM) 10K type strain sequencing project: providing services to taxonomists for standard genome sequencing and annotation.</title>
        <authorList>
            <consortium name="The Broad Institute Genomics Platform"/>
            <consortium name="The Broad Institute Genome Sequencing Center for Infectious Disease"/>
            <person name="Wu L."/>
            <person name="Ma J."/>
        </authorList>
    </citation>
    <scope>NUCLEOTIDE SEQUENCE [LARGE SCALE GENOMIC DNA]</scope>
    <source>
        <strain evidence="3">CCUG 61697</strain>
    </source>
</reference>
<gene>
    <name evidence="2" type="ORF">ACFQ2F_02990</name>
</gene>
<sequence length="84" mass="9092">MIVCSCSMISSQDIEDAVQALRTADPLVVLTPGLIYKYLGKRPSCGNCLPLITKLMVAYDDEDPSAQTSLAVRLGTGRPRGRSY</sequence>
<dbReference type="RefSeq" id="WP_379085479.1">
    <property type="nucleotide sequence ID" value="NZ_JBHTJO010000001.1"/>
</dbReference>
<name>A0ABW3J858_9HYPH</name>
<dbReference type="InterPro" id="IPR007419">
    <property type="entry name" value="BFD-like_2Fe2S-bd_dom"/>
</dbReference>